<evidence type="ECO:0000256" key="1">
    <source>
        <dbReference type="ARBA" id="ARBA00022603"/>
    </source>
</evidence>
<feature type="region of interest" description="Disordered" evidence="4">
    <location>
        <begin position="229"/>
        <end position="268"/>
    </location>
</feature>
<reference evidence="6 7" key="1">
    <citation type="submission" date="2024-08" db="EMBL/GenBank/DDBJ databases">
        <title>Genome mining of Saccharopolyspora cebuensis PGLac3 from Nigerian medicinal plant.</title>
        <authorList>
            <person name="Ezeobiora C.E."/>
            <person name="Igbokwe N.H."/>
            <person name="Amin D.H."/>
            <person name="Mendie U.E."/>
        </authorList>
    </citation>
    <scope>NUCLEOTIDE SEQUENCE [LARGE SCALE GENOMIC DNA]</scope>
    <source>
        <strain evidence="6 7">PGLac3</strain>
    </source>
</reference>
<proteinExistence type="inferred from homology"/>
<name>A0ABV4CHG4_9PSEU</name>
<dbReference type="EMBL" id="JBGEHV010000023">
    <property type="protein sequence ID" value="MEY8040530.1"/>
    <property type="molecule type" value="Genomic_DNA"/>
</dbReference>
<dbReference type="InterPro" id="IPR001091">
    <property type="entry name" value="RM_Methyltransferase"/>
</dbReference>
<feature type="region of interest" description="Disordered" evidence="4">
    <location>
        <begin position="58"/>
        <end position="80"/>
    </location>
</feature>
<accession>A0ABV4CHG4</accession>
<keyword evidence="2" id="KW-0808">Transferase</keyword>
<dbReference type="Pfam" id="PF01555">
    <property type="entry name" value="N6_N4_Mtase"/>
    <property type="match status" value="1"/>
</dbReference>
<dbReference type="SUPFAM" id="SSF53335">
    <property type="entry name" value="S-adenosyl-L-methionine-dependent methyltransferases"/>
    <property type="match status" value="1"/>
</dbReference>
<sequence>MSSLYYRDPSTELHVGDAIDVMATLPSASVDCVVTSPPQWGLRDYGTAEWVGGKPRCRHTLGTTPHQRRSVKKTGIGGHRARTEKHCRRCGAISRDKQYGLESTLDEYVHKLGEASAEIARLLSPEGTFWLNLRDGYSYHNSGTGSTRRIGPGESGEVVRHKSLMGIPWRVALHLQKQGWIIRNAVVWHKPNSIPDPATDRFSSRYEMVFLLVKQPDYHVDASRVLEPLSQERPAHRKDHRGGTKPHTVKSPWSPRSPGKNPGDVWSMSTRPLPDAHCAPFPIDLPWRCIAAGCPEGGHVLDPFSGAGTTGLAARQLGRFYRGIDLRSDYHDIALRRLAGSQPADIDLPEAA</sequence>
<dbReference type="EC" id="2.1.1.-" evidence="3"/>
<feature type="compositionally biased region" description="Basic residues" evidence="4">
    <location>
        <begin position="235"/>
        <end position="248"/>
    </location>
</feature>
<dbReference type="Proteomes" id="UP001564626">
    <property type="component" value="Unassembled WGS sequence"/>
</dbReference>
<protein>
    <recommendedName>
        <fullName evidence="3">Methyltransferase</fullName>
        <ecNumber evidence="3">2.1.1.-</ecNumber>
    </recommendedName>
</protein>
<feature type="domain" description="DNA methylase N-4/N-6" evidence="5">
    <location>
        <begin position="30"/>
        <end position="334"/>
    </location>
</feature>
<dbReference type="InterPro" id="IPR002941">
    <property type="entry name" value="DNA_methylase_N4/N6"/>
</dbReference>
<dbReference type="PRINTS" id="PR00508">
    <property type="entry name" value="S21N4MTFRASE"/>
</dbReference>
<evidence type="ECO:0000313" key="7">
    <source>
        <dbReference type="Proteomes" id="UP001564626"/>
    </source>
</evidence>
<evidence type="ECO:0000256" key="3">
    <source>
        <dbReference type="RuleBase" id="RU362026"/>
    </source>
</evidence>
<organism evidence="6 7">
    <name type="scientific">Saccharopolyspora cebuensis</name>
    <dbReference type="NCBI Taxonomy" id="418759"/>
    <lineage>
        <taxon>Bacteria</taxon>
        <taxon>Bacillati</taxon>
        <taxon>Actinomycetota</taxon>
        <taxon>Actinomycetes</taxon>
        <taxon>Pseudonocardiales</taxon>
        <taxon>Pseudonocardiaceae</taxon>
        <taxon>Saccharopolyspora</taxon>
    </lineage>
</organism>
<dbReference type="RefSeq" id="WP_186361470.1">
    <property type="nucleotide sequence ID" value="NZ_BAABII010000018.1"/>
</dbReference>
<evidence type="ECO:0000256" key="4">
    <source>
        <dbReference type="SAM" id="MobiDB-lite"/>
    </source>
</evidence>
<keyword evidence="1" id="KW-0489">Methyltransferase</keyword>
<evidence type="ECO:0000256" key="2">
    <source>
        <dbReference type="ARBA" id="ARBA00022679"/>
    </source>
</evidence>
<dbReference type="InterPro" id="IPR029063">
    <property type="entry name" value="SAM-dependent_MTases_sf"/>
</dbReference>
<evidence type="ECO:0000259" key="5">
    <source>
        <dbReference type="Pfam" id="PF01555"/>
    </source>
</evidence>
<comment type="caution">
    <text evidence="6">The sequence shown here is derived from an EMBL/GenBank/DDBJ whole genome shotgun (WGS) entry which is preliminary data.</text>
</comment>
<comment type="similarity">
    <text evidence="3">Belongs to the N(4)/N(6)-methyltransferase family.</text>
</comment>
<keyword evidence="7" id="KW-1185">Reference proteome</keyword>
<gene>
    <name evidence="6" type="ORF">AB8O55_14070</name>
</gene>
<dbReference type="Gene3D" id="3.40.50.150">
    <property type="entry name" value="Vaccinia Virus protein VP39"/>
    <property type="match status" value="1"/>
</dbReference>
<evidence type="ECO:0000313" key="6">
    <source>
        <dbReference type="EMBL" id="MEY8040530.1"/>
    </source>
</evidence>